<comment type="caution">
    <text evidence="1">The sequence shown here is derived from an EMBL/GenBank/DDBJ whole genome shotgun (WGS) entry which is preliminary data.</text>
</comment>
<reference evidence="1 2" key="1">
    <citation type="submission" date="2020-08" db="EMBL/GenBank/DDBJ databases">
        <title>Genomic Encyclopedia of Type Strains, Phase IV (KMG-IV): sequencing the most valuable type-strain genomes for metagenomic binning, comparative biology and taxonomic classification.</title>
        <authorList>
            <person name="Goeker M."/>
        </authorList>
    </citation>
    <scope>NUCLEOTIDE SEQUENCE [LARGE SCALE GENOMIC DNA]</scope>
    <source>
        <strain evidence="1 2">DSM 103725</strain>
    </source>
</reference>
<organism evidence="1 2">
    <name type="scientific">Algisphaera agarilytica</name>
    <dbReference type="NCBI Taxonomy" id="1385975"/>
    <lineage>
        <taxon>Bacteria</taxon>
        <taxon>Pseudomonadati</taxon>
        <taxon>Planctomycetota</taxon>
        <taxon>Phycisphaerae</taxon>
        <taxon>Phycisphaerales</taxon>
        <taxon>Phycisphaeraceae</taxon>
        <taxon>Algisphaera</taxon>
    </lineage>
</organism>
<dbReference type="Proteomes" id="UP000541810">
    <property type="component" value="Unassembled WGS sequence"/>
</dbReference>
<evidence type="ECO:0000313" key="2">
    <source>
        <dbReference type="Proteomes" id="UP000541810"/>
    </source>
</evidence>
<dbReference type="AlphaFoldDB" id="A0A7X0H835"/>
<dbReference type="EMBL" id="JACHGY010000001">
    <property type="protein sequence ID" value="MBB6430999.1"/>
    <property type="molecule type" value="Genomic_DNA"/>
</dbReference>
<name>A0A7X0H835_9BACT</name>
<evidence type="ECO:0000313" key="1">
    <source>
        <dbReference type="EMBL" id="MBB6430999.1"/>
    </source>
</evidence>
<accession>A0A7X0H835</accession>
<gene>
    <name evidence="1" type="ORF">HNQ40_002805</name>
</gene>
<protein>
    <submittedName>
        <fullName evidence="1">Uncharacterized protein</fullName>
    </submittedName>
</protein>
<proteinExistence type="predicted"/>
<keyword evidence="2" id="KW-1185">Reference proteome</keyword>
<sequence length="248" mass="28761">MNKTCQAACMDYRIYLDTILRPAAESYRLSMESESTQLHQAFSISTFTGQAIDYLIAIRQAHGDSITRTQFVKSFDEVFYIEGAKLLNGKFRLIDATNNALKHIKLDSKRYQELIQKYGPITFRCLSEQNKTIFCQLANYRFDYSRVVIRPILESLIDVEFYDLDQVREFAFGDWGPPDHSPFEEEDPIDQMIEYCNPICLDCGEGEAECSCETYRYGEEFGEFQPISNETFDFDDVMSKIYGSYLSD</sequence>